<dbReference type="AlphaFoldDB" id="A0A319EG43"/>
<sequence>MVNVQTNMQLLIFMCLAIISLGSESLPANSSSNHVPRTGSSHSSVSLSQHSSSPRRMGSTYTQTQSFVLHSSAPSQYWSSSDGAPDSTSPYNTWTSSINISPSSLAPPPSSTTQRLFTSIPTQDQSSVPASSPTPSLTSVIFPGKPTTPAAVWTSGIISDPEPNSPGTGGLTGTVSPDAIAGTTSQETTASTSTSPLLVITAYTLDAATVSVSSTVTSNTHTRTGDSSHATAIVPLLFGCWFCPSDEGILLWGMSLPGIYPPPVKPPTPSWPTITIGDNQIPTPDPSSEPDDKTTTTSSTASATSSSTESVSTTDAESQTTRSHSTETSSSTTSTASTDACDANSASKRSYFGRSLDRREITTELDDPLGTALSYLGVEGLQSATLFVSNKQEGPDEKHITNTWAMGVGGTYELPRGGVTIEGVHLTGRIPWMVRWDKDPVKGVHVNGVWGKGWNRVKVAYKFHPDENGGDKIGWKALKANVKILNKATKIKRWAERTVTEQEQLKVAFNDGGTEADAVQAIIGVWSTLITTGSC</sequence>
<keyword evidence="2" id="KW-0732">Signal</keyword>
<accession>A0A319EG43</accession>
<protein>
    <submittedName>
        <fullName evidence="3">Uncharacterized protein</fullName>
    </submittedName>
</protein>
<feature type="region of interest" description="Disordered" evidence="1">
    <location>
        <begin position="269"/>
        <end position="344"/>
    </location>
</feature>
<dbReference type="Proteomes" id="UP000248423">
    <property type="component" value="Unassembled WGS sequence"/>
</dbReference>
<organism evidence="3 4">
    <name type="scientific">Aspergillus sclerotiicarbonarius (strain CBS 121057 / IBT 28362)</name>
    <dbReference type="NCBI Taxonomy" id="1448318"/>
    <lineage>
        <taxon>Eukaryota</taxon>
        <taxon>Fungi</taxon>
        <taxon>Dikarya</taxon>
        <taxon>Ascomycota</taxon>
        <taxon>Pezizomycotina</taxon>
        <taxon>Eurotiomycetes</taxon>
        <taxon>Eurotiomycetidae</taxon>
        <taxon>Eurotiales</taxon>
        <taxon>Aspergillaceae</taxon>
        <taxon>Aspergillus</taxon>
        <taxon>Aspergillus subgen. Circumdati</taxon>
    </lineage>
</organism>
<evidence type="ECO:0000313" key="4">
    <source>
        <dbReference type="Proteomes" id="UP000248423"/>
    </source>
</evidence>
<name>A0A319EG43_ASPSB</name>
<feature type="compositionally biased region" description="Polar residues" evidence="1">
    <location>
        <begin position="114"/>
        <end position="139"/>
    </location>
</feature>
<dbReference type="VEuPathDB" id="FungiDB:BO78DRAFT_47948"/>
<feature type="region of interest" description="Disordered" evidence="1">
    <location>
        <begin position="100"/>
        <end position="143"/>
    </location>
</feature>
<feature type="chain" id="PRO_5016418610" evidence="2">
    <location>
        <begin position="23"/>
        <end position="535"/>
    </location>
</feature>
<evidence type="ECO:0000256" key="2">
    <source>
        <dbReference type="SAM" id="SignalP"/>
    </source>
</evidence>
<proteinExistence type="predicted"/>
<gene>
    <name evidence="3" type="ORF">BO78DRAFT_47948</name>
</gene>
<dbReference type="OrthoDB" id="5416832at2759"/>
<reference evidence="3 4" key="1">
    <citation type="submission" date="2018-02" db="EMBL/GenBank/DDBJ databases">
        <title>The genomes of Aspergillus section Nigri reveals drivers in fungal speciation.</title>
        <authorList>
            <consortium name="DOE Joint Genome Institute"/>
            <person name="Vesth T.C."/>
            <person name="Nybo J."/>
            <person name="Theobald S."/>
            <person name="Brandl J."/>
            <person name="Frisvad J.C."/>
            <person name="Nielsen K.F."/>
            <person name="Lyhne E.K."/>
            <person name="Kogle M.E."/>
            <person name="Kuo A."/>
            <person name="Riley R."/>
            <person name="Clum A."/>
            <person name="Nolan M."/>
            <person name="Lipzen A."/>
            <person name="Salamov A."/>
            <person name="Henrissat B."/>
            <person name="Wiebenga A."/>
            <person name="De vries R.P."/>
            <person name="Grigoriev I.V."/>
            <person name="Mortensen U.H."/>
            <person name="Andersen M.R."/>
            <person name="Baker S.E."/>
        </authorList>
    </citation>
    <scope>NUCLEOTIDE SEQUENCE [LARGE SCALE GENOMIC DNA]</scope>
    <source>
        <strain evidence="3 4">CBS 121057</strain>
    </source>
</reference>
<feature type="compositionally biased region" description="Polar residues" evidence="1">
    <location>
        <begin position="27"/>
        <end position="39"/>
    </location>
</feature>
<feature type="compositionally biased region" description="Low complexity" evidence="1">
    <location>
        <begin position="40"/>
        <end position="52"/>
    </location>
</feature>
<feature type="signal peptide" evidence="2">
    <location>
        <begin position="1"/>
        <end position="22"/>
    </location>
</feature>
<evidence type="ECO:0000256" key="1">
    <source>
        <dbReference type="SAM" id="MobiDB-lite"/>
    </source>
</evidence>
<dbReference type="EMBL" id="KZ826329">
    <property type="protein sequence ID" value="PYI09257.1"/>
    <property type="molecule type" value="Genomic_DNA"/>
</dbReference>
<keyword evidence="4" id="KW-1185">Reference proteome</keyword>
<dbReference type="STRING" id="1448318.A0A319EG43"/>
<evidence type="ECO:0000313" key="3">
    <source>
        <dbReference type="EMBL" id="PYI09257.1"/>
    </source>
</evidence>
<feature type="compositionally biased region" description="Low complexity" evidence="1">
    <location>
        <begin position="295"/>
        <end position="338"/>
    </location>
</feature>
<feature type="region of interest" description="Disordered" evidence="1">
    <location>
        <begin position="27"/>
        <end position="61"/>
    </location>
</feature>